<dbReference type="EMBL" id="JACHGB010000002">
    <property type="protein sequence ID" value="MBB5271154.1"/>
    <property type="molecule type" value="Genomic_DNA"/>
</dbReference>
<dbReference type="Gene3D" id="1.20.1050.10">
    <property type="match status" value="1"/>
</dbReference>
<accession>A0A7W8M8L9</accession>
<reference evidence="1 2" key="1">
    <citation type="submission" date="2020-08" db="EMBL/GenBank/DDBJ databases">
        <title>Genomic Encyclopedia of Type Strains, Phase IV (KMG-IV): sequencing the most valuable type-strain genomes for metagenomic binning, comparative biology and taxonomic classification.</title>
        <authorList>
            <person name="Goeker M."/>
        </authorList>
    </citation>
    <scope>NUCLEOTIDE SEQUENCE [LARGE SCALE GENOMIC DNA]</scope>
    <source>
        <strain evidence="1 2">DSM 29781</strain>
    </source>
</reference>
<keyword evidence="1" id="KW-0808">Transferase</keyword>
<sequence length="76" mass="8473">MTAWSATAAPSCSAAGARIADAMYAPVVTRLITYDVKLDHRCRAYCDTVMAMPEMIDWCEAARREPLEIDELEAEF</sequence>
<gene>
    <name evidence="1" type="ORF">HNQ70_001158</name>
</gene>
<dbReference type="AlphaFoldDB" id="A0A7W8M8L9"/>
<dbReference type="GO" id="GO:0016740">
    <property type="term" value="F:transferase activity"/>
    <property type="evidence" value="ECO:0007669"/>
    <property type="project" value="UniProtKB-KW"/>
</dbReference>
<organism evidence="1 2">
    <name type="scientific">Quisquiliibacterium transsilvanicum</name>
    <dbReference type="NCBI Taxonomy" id="1549638"/>
    <lineage>
        <taxon>Bacteria</taxon>
        <taxon>Pseudomonadati</taxon>
        <taxon>Pseudomonadota</taxon>
        <taxon>Betaproteobacteria</taxon>
        <taxon>Burkholderiales</taxon>
        <taxon>Burkholderiaceae</taxon>
        <taxon>Quisquiliibacterium</taxon>
    </lineage>
</organism>
<evidence type="ECO:0000313" key="1">
    <source>
        <dbReference type="EMBL" id="MBB5271154.1"/>
    </source>
</evidence>
<protein>
    <submittedName>
        <fullName evidence="1">Glutathione S-transferase</fullName>
    </submittedName>
</protein>
<dbReference type="Proteomes" id="UP000532440">
    <property type="component" value="Unassembled WGS sequence"/>
</dbReference>
<comment type="caution">
    <text evidence="1">The sequence shown here is derived from an EMBL/GenBank/DDBJ whole genome shotgun (WGS) entry which is preliminary data.</text>
</comment>
<keyword evidence="2" id="KW-1185">Reference proteome</keyword>
<proteinExistence type="predicted"/>
<name>A0A7W8M8L9_9BURK</name>
<evidence type="ECO:0000313" key="2">
    <source>
        <dbReference type="Proteomes" id="UP000532440"/>
    </source>
</evidence>